<feature type="transmembrane region" description="Helical" evidence="1">
    <location>
        <begin position="145"/>
        <end position="174"/>
    </location>
</feature>
<organism evidence="2 3">
    <name type="scientific">Actinokineospora diospyrosa</name>
    <dbReference type="NCBI Taxonomy" id="103728"/>
    <lineage>
        <taxon>Bacteria</taxon>
        <taxon>Bacillati</taxon>
        <taxon>Actinomycetota</taxon>
        <taxon>Actinomycetes</taxon>
        <taxon>Pseudonocardiales</taxon>
        <taxon>Pseudonocardiaceae</taxon>
        <taxon>Actinokineospora</taxon>
    </lineage>
</organism>
<feature type="transmembrane region" description="Helical" evidence="1">
    <location>
        <begin position="307"/>
        <end position="327"/>
    </location>
</feature>
<feature type="transmembrane region" description="Helical" evidence="1">
    <location>
        <begin position="40"/>
        <end position="58"/>
    </location>
</feature>
<evidence type="ECO:0000313" key="2">
    <source>
        <dbReference type="EMBL" id="MCP2271419.1"/>
    </source>
</evidence>
<feature type="transmembrane region" description="Helical" evidence="1">
    <location>
        <begin position="385"/>
        <end position="409"/>
    </location>
</feature>
<protein>
    <submittedName>
        <fullName evidence="2">Uncharacterized protein</fullName>
    </submittedName>
</protein>
<feature type="transmembrane region" description="Helical" evidence="1">
    <location>
        <begin position="241"/>
        <end position="261"/>
    </location>
</feature>
<accession>A0ABT1IFK0</accession>
<feature type="transmembrane region" description="Helical" evidence="1">
    <location>
        <begin position="96"/>
        <end position="125"/>
    </location>
</feature>
<reference evidence="2 3" key="1">
    <citation type="submission" date="2022-06" db="EMBL/GenBank/DDBJ databases">
        <title>Genomic Encyclopedia of Archaeal and Bacterial Type Strains, Phase II (KMG-II): from individual species to whole genera.</title>
        <authorList>
            <person name="Goeker M."/>
        </authorList>
    </citation>
    <scope>NUCLEOTIDE SEQUENCE [LARGE SCALE GENOMIC DNA]</scope>
    <source>
        <strain evidence="2 3">DSM 44255</strain>
    </source>
</reference>
<dbReference type="Proteomes" id="UP001205185">
    <property type="component" value="Unassembled WGS sequence"/>
</dbReference>
<feature type="transmembrane region" description="Helical" evidence="1">
    <location>
        <begin position="267"/>
        <end position="286"/>
    </location>
</feature>
<sequence>MSDTGSRVLALILAVGVGGAPFYQPDATRAALLGDAVVPPDALVAVVCLGVAVAWWSTQGRGYLWADPAWLTWEDFTNGRAAALNKRMVRGWMARWAALGYGAAVTGMVLGWSGISYAAVLFVGYGCLALAASRVKSPGIAESGLPLLLAASSAWPIPLAASAAAATAIGILLLRKEPLAETAGREELVRGFSARMTQRVSVAFLDVWGLLPPAQPLSLERVFARKPVLPRYLVAGVLTRARAVVGAGLIAVVVATLHRLFPAVPTVWWVGIGGYLAAVPFAAPVAQLHRTPGLRRWLNNSMLAVKATAALILAALAALWLAVVTALGVDFHPAALVAVPLAATAAVRSVTRAPIDFANVGMVDVGGVLVPMGLVVQVARGVDALLLGILLLGAGLLPVAAAVCAAALLF</sequence>
<comment type="caution">
    <text evidence="2">The sequence shown here is derived from an EMBL/GenBank/DDBJ whole genome shotgun (WGS) entry which is preliminary data.</text>
</comment>
<dbReference type="RefSeq" id="WP_253888363.1">
    <property type="nucleotide sequence ID" value="NZ_BAAAVB010000005.1"/>
</dbReference>
<keyword evidence="1" id="KW-0812">Transmembrane</keyword>
<keyword evidence="1" id="KW-0472">Membrane</keyword>
<keyword evidence="3" id="KW-1185">Reference proteome</keyword>
<name>A0ABT1IFK0_9PSEU</name>
<gene>
    <name evidence="2" type="ORF">LV75_003933</name>
</gene>
<evidence type="ECO:0000313" key="3">
    <source>
        <dbReference type="Proteomes" id="UP001205185"/>
    </source>
</evidence>
<feature type="transmembrane region" description="Helical" evidence="1">
    <location>
        <begin position="357"/>
        <end position="379"/>
    </location>
</feature>
<dbReference type="EMBL" id="JAMTCO010000009">
    <property type="protein sequence ID" value="MCP2271419.1"/>
    <property type="molecule type" value="Genomic_DNA"/>
</dbReference>
<evidence type="ECO:0000256" key="1">
    <source>
        <dbReference type="SAM" id="Phobius"/>
    </source>
</evidence>
<proteinExistence type="predicted"/>
<feature type="transmembrane region" description="Helical" evidence="1">
    <location>
        <begin position="333"/>
        <end position="350"/>
    </location>
</feature>
<keyword evidence="1" id="KW-1133">Transmembrane helix</keyword>